<dbReference type="Proteomes" id="UP001497512">
    <property type="component" value="Chromosome 3"/>
</dbReference>
<evidence type="ECO:0000256" key="6">
    <source>
        <dbReference type="ARBA" id="ARBA00047761"/>
    </source>
</evidence>
<dbReference type="Pfam" id="PF00149">
    <property type="entry name" value="Metallophos"/>
    <property type="match status" value="1"/>
</dbReference>
<dbReference type="InterPro" id="IPR050341">
    <property type="entry name" value="PP1_catalytic_subunit"/>
</dbReference>
<dbReference type="SMART" id="SM00156">
    <property type="entry name" value="PP2Ac"/>
    <property type="match status" value="1"/>
</dbReference>
<dbReference type="EMBL" id="OZ019895">
    <property type="protein sequence ID" value="CAK9220054.1"/>
    <property type="molecule type" value="Genomic_DNA"/>
</dbReference>
<keyword evidence="2" id="KW-0479">Metal-binding</keyword>
<evidence type="ECO:0000313" key="11">
    <source>
        <dbReference type="Proteomes" id="UP001497512"/>
    </source>
</evidence>
<dbReference type="EC" id="3.1.3.16" evidence="8"/>
<dbReference type="InterPro" id="IPR029052">
    <property type="entry name" value="Metallo-depent_PP-like"/>
</dbReference>
<evidence type="ECO:0000256" key="8">
    <source>
        <dbReference type="RuleBase" id="RU004273"/>
    </source>
</evidence>
<dbReference type="InterPro" id="IPR006186">
    <property type="entry name" value="Ser/Thr-sp_prot-phosphatase"/>
</dbReference>
<dbReference type="InterPro" id="IPR004843">
    <property type="entry name" value="Calcineurin-like_PHP"/>
</dbReference>
<dbReference type="InterPro" id="IPR031675">
    <property type="entry name" value="STPPase_N"/>
</dbReference>
<dbReference type="PRINTS" id="PR00114">
    <property type="entry name" value="STPHPHTASE"/>
</dbReference>
<evidence type="ECO:0000256" key="7">
    <source>
        <dbReference type="ARBA" id="ARBA00048336"/>
    </source>
</evidence>
<evidence type="ECO:0000256" key="5">
    <source>
        <dbReference type="ARBA" id="ARBA00023211"/>
    </source>
</evidence>
<dbReference type="SUPFAM" id="SSF56300">
    <property type="entry name" value="Metallo-dependent phosphatases"/>
    <property type="match status" value="1"/>
</dbReference>
<dbReference type="PROSITE" id="PS00125">
    <property type="entry name" value="SER_THR_PHOSPHATASE"/>
    <property type="match status" value="1"/>
</dbReference>
<keyword evidence="4" id="KW-0904">Protein phosphatase</keyword>
<gene>
    <name evidence="10" type="ORF">CSSPTR1EN2_LOCUS15123</name>
</gene>
<dbReference type="CDD" id="cd07414">
    <property type="entry name" value="MPP_PP1_PPKL"/>
    <property type="match status" value="1"/>
</dbReference>
<dbReference type="Pfam" id="PF16891">
    <property type="entry name" value="STPPase_N"/>
    <property type="match status" value="1"/>
</dbReference>
<evidence type="ECO:0000313" key="10">
    <source>
        <dbReference type="EMBL" id="CAK9220054.1"/>
    </source>
</evidence>
<proteinExistence type="inferred from homology"/>
<sequence>MDSGTLDDIIARLLDVRSGRPGKQVQLSEAEIRQLCLTSKDIFLAQPNLLELEAPIKICGDIHGQYSDLLRLFEYGGFPPEANYLFLGDYVDRGKQSLETICLLLAYKVKYPENFFLLRGNHECASINRIYGFYDECKRRFNIRLWKTFTDCFNCLPVAALIDERIVCMHGGLSPELKSLDQIKKIPRPTDVPDAGLLCDLLWADPDKDVQGWGENDRGVSHTFGPDTVSEFLQKHDLDLVCRAHQVVEDGYEFFAKRQLVTIFSAPNYCGEFDNAGAMMSVDDTLMCSFQILKPAEKKQNFATYANATRTGTPPRTVKRNQVAHTECWEGQESDYYRFCGGAQ</sequence>
<evidence type="ECO:0000256" key="1">
    <source>
        <dbReference type="ARBA" id="ARBA00001936"/>
    </source>
</evidence>
<comment type="similarity">
    <text evidence="8">Belongs to the PPP phosphatase family.</text>
</comment>
<organism evidence="10 11">
    <name type="scientific">Sphagnum troendelagicum</name>
    <dbReference type="NCBI Taxonomy" id="128251"/>
    <lineage>
        <taxon>Eukaryota</taxon>
        <taxon>Viridiplantae</taxon>
        <taxon>Streptophyta</taxon>
        <taxon>Embryophyta</taxon>
        <taxon>Bryophyta</taxon>
        <taxon>Sphagnophytina</taxon>
        <taxon>Sphagnopsida</taxon>
        <taxon>Sphagnales</taxon>
        <taxon>Sphagnaceae</taxon>
        <taxon>Sphagnum</taxon>
    </lineage>
</organism>
<comment type="catalytic activity">
    <reaction evidence="6">
        <text>O-phospho-L-seryl-[protein] + H2O = L-seryl-[protein] + phosphate</text>
        <dbReference type="Rhea" id="RHEA:20629"/>
        <dbReference type="Rhea" id="RHEA-COMP:9863"/>
        <dbReference type="Rhea" id="RHEA-COMP:11604"/>
        <dbReference type="ChEBI" id="CHEBI:15377"/>
        <dbReference type="ChEBI" id="CHEBI:29999"/>
        <dbReference type="ChEBI" id="CHEBI:43474"/>
        <dbReference type="ChEBI" id="CHEBI:83421"/>
        <dbReference type="EC" id="3.1.3.16"/>
    </reaction>
</comment>
<evidence type="ECO:0000256" key="2">
    <source>
        <dbReference type="ARBA" id="ARBA00022723"/>
    </source>
</evidence>
<dbReference type="Gene3D" id="3.60.21.10">
    <property type="match status" value="1"/>
</dbReference>
<name>A0ABP0UFI4_9BRYO</name>
<keyword evidence="3 8" id="KW-0378">Hydrolase</keyword>
<comment type="cofactor">
    <cofactor evidence="1">
        <name>Mn(2+)</name>
        <dbReference type="ChEBI" id="CHEBI:29035"/>
    </cofactor>
</comment>
<reference evidence="10" key="1">
    <citation type="submission" date="2024-02" db="EMBL/GenBank/DDBJ databases">
        <authorList>
            <consortium name="ELIXIR-Norway"/>
            <consortium name="Elixir Norway"/>
        </authorList>
    </citation>
    <scope>NUCLEOTIDE SEQUENCE</scope>
</reference>
<evidence type="ECO:0000256" key="3">
    <source>
        <dbReference type="ARBA" id="ARBA00022801"/>
    </source>
</evidence>
<dbReference type="PANTHER" id="PTHR11668">
    <property type="entry name" value="SERINE/THREONINE PROTEIN PHOSPHATASE"/>
    <property type="match status" value="1"/>
</dbReference>
<dbReference type="PANTHER" id="PTHR11668:SF300">
    <property type="entry name" value="SERINE_THREONINE-PROTEIN PHOSPHATASE"/>
    <property type="match status" value="1"/>
</dbReference>
<comment type="catalytic activity">
    <reaction evidence="7 8">
        <text>O-phospho-L-threonyl-[protein] + H2O = L-threonyl-[protein] + phosphate</text>
        <dbReference type="Rhea" id="RHEA:47004"/>
        <dbReference type="Rhea" id="RHEA-COMP:11060"/>
        <dbReference type="Rhea" id="RHEA-COMP:11605"/>
        <dbReference type="ChEBI" id="CHEBI:15377"/>
        <dbReference type="ChEBI" id="CHEBI:30013"/>
        <dbReference type="ChEBI" id="CHEBI:43474"/>
        <dbReference type="ChEBI" id="CHEBI:61977"/>
        <dbReference type="EC" id="3.1.3.16"/>
    </reaction>
</comment>
<protein>
    <recommendedName>
        <fullName evidence="8">Serine/threonine-protein phosphatase</fullName>
        <ecNumber evidence="8">3.1.3.16</ecNumber>
    </recommendedName>
</protein>
<keyword evidence="5" id="KW-0464">Manganese</keyword>
<keyword evidence="11" id="KW-1185">Reference proteome</keyword>
<accession>A0ABP0UFI4</accession>
<feature type="domain" description="Serine/threonine specific protein phosphatases" evidence="9">
    <location>
        <begin position="118"/>
        <end position="123"/>
    </location>
</feature>
<evidence type="ECO:0000259" key="9">
    <source>
        <dbReference type="PROSITE" id="PS00125"/>
    </source>
</evidence>
<evidence type="ECO:0000256" key="4">
    <source>
        <dbReference type="ARBA" id="ARBA00022912"/>
    </source>
</evidence>